<evidence type="ECO:0000256" key="7">
    <source>
        <dbReference type="ARBA" id="ARBA00048568"/>
    </source>
</evidence>
<dbReference type="PROSITE" id="PS50280">
    <property type="entry name" value="SET"/>
    <property type="match status" value="1"/>
</dbReference>
<dbReference type="EC" id="2.1.1.356" evidence="1"/>
<dbReference type="Gene3D" id="2.170.270.10">
    <property type="entry name" value="SET domain"/>
    <property type="match status" value="1"/>
</dbReference>
<evidence type="ECO:0000256" key="8">
    <source>
        <dbReference type="SAM" id="MobiDB-lite"/>
    </source>
</evidence>
<evidence type="ECO:0000256" key="5">
    <source>
        <dbReference type="ARBA" id="ARBA00023015"/>
    </source>
</evidence>
<evidence type="ECO:0000313" key="12">
    <source>
        <dbReference type="WBParaSite" id="SMUV_0000144401-mRNA-1"/>
    </source>
</evidence>
<dbReference type="InterPro" id="IPR041355">
    <property type="entry name" value="Pre-SET_CXC"/>
</dbReference>
<evidence type="ECO:0000256" key="4">
    <source>
        <dbReference type="ARBA" id="ARBA00022691"/>
    </source>
</evidence>
<evidence type="ECO:0000256" key="1">
    <source>
        <dbReference type="ARBA" id="ARBA00012186"/>
    </source>
</evidence>
<dbReference type="Pfam" id="PF18264">
    <property type="entry name" value="preSET_CXC"/>
    <property type="match status" value="1"/>
</dbReference>
<dbReference type="GO" id="GO:0003682">
    <property type="term" value="F:chromatin binding"/>
    <property type="evidence" value="ECO:0007669"/>
    <property type="project" value="TreeGrafter"/>
</dbReference>
<dbReference type="GO" id="GO:0140951">
    <property type="term" value="F:histone H3K27 trimethyltransferase activity"/>
    <property type="evidence" value="ECO:0007669"/>
    <property type="project" value="UniProtKB-EC"/>
</dbReference>
<evidence type="ECO:0000259" key="9">
    <source>
        <dbReference type="PROSITE" id="PS50280"/>
    </source>
</evidence>
<dbReference type="InterPro" id="IPR026489">
    <property type="entry name" value="CXC_dom"/>
</dbReference>
<evidence type="ECO:0000256" key="6">
    <source>
        <dbReference type="ARBA" id="ARBA00023163"/>
    </source>
</evidence>
<dbReference type="SMART" id="SM00317">
    <property type="entry name" value="SET"/>
    <property type="match status" value="1"/>
</dbReference>
<reference evidence="12" key="1">
    <citation type="submission" date="2017-02" db="UniProtKB">
        <authorList>
            <consortium name="WormBaseParasite"/>
        </authorList>
    </citation>
    <scope>IDENTIFICATION</scope>
</reference>
<dbReference type="FunFam" id="2.170.270.10:FF:000001">
    <property type="entry name" value="Putative histone-lysine N-methyltransferase EZH2"/>
    <property type="match status" value="1"/>
</dbReference>
<dbReference type="GO" id="GO:0031507">
    <property type="term" value="P:heterochromatin formation"/>
    <property type="evidence" value="ECO:0007669"/>
    <property type="project" value="TreeGrafter"/>
</dbReference>
<dbReference type="Pfam" id="PF00856">
    <property type="entry name" value="SET"/>
    <property type="match status" value="1"/>
</dbReference>
<dbReference type="InterPro" id="IPR046341">
    <property type="entry name" value="SET_dom_sf"/>
</dbReference>
<comment type="catalytic activity">
    <reaction evidence="7">
        <text>L-lysyl(27)-[histone H3] + 3 S-adenosyl-L-methionine = N(6),N(6),N(6)-trimethyl-L-lysyl(27)-[histone H3] + 3 S-adenosyl-L-homocysteine + 3 H(+)</text>
        <dbReference type="Rhea" id="RHEA:60292"/>
        <dbReference type="Rhea" id="RHEA-COMP:15535"/>
        <dbReference type="Rhea" id="RHEA-COMP:15548"/>
        <dbReference type="ChEBI" id="CHEBI:15378"/>
        <dbReference type="ChEBI" id="CHEBI:29969"/>
        <dbReference type="ChEBI" id="CHEBI:57856"/>
        <dbReference type="ChEBI" id="CHEBI:59789"/>
        <dbReference type="ChEBI" id="CHEBI:61961"/>
        <dbReference type="EC" id="2.1.1.356"/>
    </reaction>
</comment>
<dbReference type="PANTHER" id="PTHR45747">
    <property type="entry name" value="HISTONE-LYSINE N-METHYLTRANSFERASE E(Z)"/>
    <property type="match status" value="1"/>
</dbReference>
<keyword evidence="5" id="KW-0805">Transcription regulation</keyword>
<sequence>MPKRGRSWKPLPDSKRRNSARSDSINDMEKDDIDKESVSNLSLHDDGIIDEFDYLNDTNEPPLESSIIADVEKCYREIATVYEKTIVKAGEELFLSMQDEEVDIKKEVKRPISKLKIEYLQNSDQPTHFTVKPVFESSVQKCPCRTIDYIAERPKMRYWTVTESNITCDDEHTLSHIPFLADEEDEEFGSELQNTFPEGIHGTRKGCGLFINDYILHAMLEKLSIVYKTEEEIKKICRGINAQFPNKATVPQLFSLFHELPSVSGCDLLTDDNMQKIEERPSYSSFQLLSCGRCFTYDCLLHGISPTDGSNLKKDYPVSVTVEPCGPDCYKHSLPSINITEKDNDDGMGDTIQNNEILLTNNEIFCNPLHVDILLALRSTFKSDYCKIAKTFNATVGETASRTCLEIYSYLLQMAFVSPKSDTVPRHKSKKKKNTKDKHRLFRSVKWARTEGKVRNSHVYEPCHHPGKCTTENGCSCVRVDNLCTKHCACPENCVHRFPGCRCAPGLCCTRQCQCFYASWECDPDLCKSCRCDNLDDPNAIMCKNVSIQRGFQKKLSIGTSQVAGWGCFAEEDIARNEFISEYCGEVITHDESERRGKIYDKLKCSYLFGLNDELVVDATRKGNLIRFANHSKNPNCKAKVFMVNGDHRIGIFAQTDIKKGEELFFDYSYNAYQQMKFVSKDRPKPT</sequence>
<organism evidence="11 12">
    <name type="scientific">Syphacia muris</name>
    <dbReference type="NCBI Taxonomy" id="451379"/>
    <lineage>
        <taxon>Eukaryota</taxon>
        <taxon>Metazoa</taxon>
        <taxon>Ecdysozoa</taxon>
        <taxon>Nematoda</taxon>
        <taxon>Chromadorea</taxon>
        <taxon>Rhabditida</taxon>
        <taxon>Spirurina</taxon>
        <taxon>Oxyuridomorpha</taxon>
        <taxon>Oxyuroidea</taxon>
        <taxon>Oxyuridae</taxon>
        <taxon>Syphacia</taxon>
    </lineage>
</organism>
<keyword evidence="3" id="KW-0808">Transferase</keyword>
<protein>
    <recommendedName>
        <fullName evidence="1">[histone H3]-lysine(27) N-trimethyltransferase</fullName>
        <ecNumber evidence="1">2.1.1.356</ecNumber>
    </recommendedName>
</protein>
<dbReference type="CDD" id="cd10519">
    <property type="entry name" value="SET_EZH"/>
    <property type="match status" value="1"/>
</dbReference>
<dbReference type="PANTHER" id="PTHR45747:SF4">
    <property type="entry name" value="HISTONE-LYSINE N-METHYLTRANSFERASE E(Z)"/>
    <property type="match status" value="1"/>
</dbReference>
<proteinExistence type="predicted"/>
<dbReference type="AlphaFoldDB" id="A0A0N5ABB8"/>
<keyword evidence="2" id="KW-0489">Methyltransferase</keyword>
<dbReference type="InterPro" id="IPR001214">
    <property type="entry name" value="SET_dom"/>
</dbReference>
<keyword evidence="4" id="KW-0949">S-adenosyl-L-methionine</keyword>
<keyword evidence="11" id="KW-1185">Reference proteome</keyword>
<keyword evidence="6" id="KW-0804">Transcription</keyword>
<dbReference type="STRING" id="451379.A0A0N5ABB8"/>
<evidence type="ECO:0000313" key="11">
    <source>
        <dbReference type="Proteomes" id="UP000046393"/>
    </source>
</evidence>
<dbReference type="SUPFAM" id="SSF82199">
    <property type="entry name" value="SET domain"/>
    <property type="match status" value="1"/>
</dbReference>
<dbReference type="Proteomes" id="UP000046393">
    <property type="component" value="Unplaced"/>
</dbReference>
<evidence type="ECO:0000256" key="3">
    <source>
        <dbReference type="ARBA" id="ARBA00022679"/>
    </source>
</evidence>
<name>A0A0N5ABB8_9BILA</name>
<feature type="domain" description="CXC" evidence="10">
    <location>
        <begin position="442"/>
        <end position="547"/>
    </location>
</feature>
<accession>A0A0N5ABB8</accession>
<feature type="domain" description="SET" evidence="9">
    <location>
        <begin position="554"/>
        <end position="669"/>
    </location>
</feature>
<evidence type="ECO:0000256" key="2">
    <source>
        <dbReference type="ARBA" id="ARBA00022603"/>
    </source>
</evidence>
<dbReference type="WBParaSite" id="SMUV_0000144401-mRNA-1">
    <property type="protein sequence ID" value="SMUV_0000144401-mRNA-1"/>
    <property type="gene ID" value="SMUV_0000144401"/>
</dbReference>
<dbReference type="InterPro" id="IPR045318">
    <property type="entry name" value="EZH1/2-like"/>
</dbReference>
<dbReference type="GO" id="GO:0032259">
    <property type="term" value="P:methylation"/>
    <property type="evidence" value="ECO:0007669"/>
    <property type="project" value="UniProtKB-KW"/>
</dbReference>
<feature type="region of interest" description="Disordered" evidence="8">
    <location>
        <begin position="1"/>
        <end position="37"/>
    </location>
</feature>
<dbReference type="GO" id="GO:0035098">
    <property type="term" value="C:ESC/E(Z) complex"/>
    <property type="evidence" value="ECO:0007669"/>
    <property type="project" value="TreeGrafter"/>
</dbReference>
<evidence type="ECO:0000259" key="10">
    <source>
        <dbReference type="PROSITE" id="PS51633"/>
    </source>
</evidence>
<dbReference type="PROSITE" id="PS51633">
    <property type="entry name" value="CXC"/>
    <property type="match status" value="1"/>
</dbReference>